<dbReference type="AlphaFoldDB" id="A0A0F9PEX0"/>
<dbReference type="SUPFAM" id="SSF57802">
    <property type="entry name" value="Rubredoxin-like"/>
    <property type="match status" value="1"/>
</dbReference>
<evidence type="ECO:0000259" key="4">
    <source>
        <dbReference type="PROSITE" id="PS50905"/>
    </source>
</evidence>
<dbReference type="CDD" id="cd01041">
    <property type="entry name" value="Rubrerythrin"/>
    <property type="match status" value="1"/>
</dbReference>
<dbReference type="InterPro" id="IPR003251">
    <property type="entry name" value="Rr_diiron-bd_dom"/>
</dbReference>
<accession>A0A0F9PEX0</accession>
<name>A0A0F9PEX0_9ZZZZ</name>
<feature type="domain" description="Ferritin-like diiron" evidence="4">
    <location>
        <begin position="2"/>
        <end position="132"/>
    </location>
</feature>
<dbReference type="Gene3D" id="1.20.1260.10">
    <property type="match status" value="1"/>
</dbReference>
<evidence type="ECO:0000259" key="3">
    <source>
        <dbReference type="PROSITE" id="PS50903"/>
    </source>
</evidence>
<keyword evidence="1" id="KW-0813">Transport</keyword>
<dbReference type="InterPro" id="IPR009078">
    <property type="entry name" value="Ferritin-like_SF"/>
</dbReference>
<dbReference type="Pfam" id="PF02915">
    <property type="entry name" value="Rubrerythrin"/>
    <property type="match status" value="1"/>
</dbReference>
<dbReference type="EMBL" id="LAZR01002541">
    <property type="protein sequence ID" value="KKN28699.1"/>
    <property type="molecule type" value="Genomic_DNA"/>
</dbReference>
<proteinExistence type="predicted"/>
<protein>
    <recommendedName>
        <fullName evidence="6">Ferritin-like diiron domain-containing protein</fullName>
    </recommendedName>
</protein>
<dbReference type="PROSITE" id="PS50905">
    <property type="entry name" value="FERRITIN_LIKE"/>
    <property type="match status" value="1"/>
</dbReference>
<dbReference type="PANTHER" id="PTHR33746:SF4">
    <property type="entry name" value="RUBRERYTHRIN"/>
    <property type="match status" value="1"/>
</dbReference>
<reference evidence="5" key="1">
    <citation type="journal article" date="2015" name="Nature">
        <title>Complex archaea that bridge the gap between prokaryotes and eukaryotes.</title>
        <authorList>
            <person name="Spang A."/>
            <person name="Saw J.H."/>
            <person name="Jorgensen S.L."/>
            <person name="Zaremba-Niedzwiedzka K."/>
            <person name="Martijn J."/>
            <person name="Lind A.E."/>
            <person name="van Eijk R."/>
            <person name="Schleper C."/>
            <person name="Guy L."/>
            <person name="Ettema T.J."/>
        </authorList>
    </citation>
    <scope>NUCLEOTIDE SEQUENCE</scope>
</reference>
<evidence type="ECO:0000256" key="1">
    <source>
        <dbReference type="ARBA" id="ARBA00022448"/>
    </source>
</evidence>
<dbReference type="Pfam" id="PF21349">
    <property type="entry name" value="RUBY_RBDX"/>
    <property type="match status" value="1"/>
</dbReference>
<sequence>MKKNLTKSEENLKAAFAGESQANRKYLAFAEKADKEGFSQVAKIFRAAAEAETVHALNHFRALKGIKSTKENIQAAVEGEHYEFTKMYPEFLKDAKAEGDKNAERTFNYANEVEKVHHKLYKSALEAVENGKDLEKREVHICPVCGYTHEGPLPEKCPVCGAVKKVFQKID</sequence>
<evidence type="ECO:0008006" key="6">
    <source>
        <dbReference type="Google" id="ProtNLM"/>
    </source>
</evidence>
<dbReference type="GO" id="GO:0005506">
    <property type="term" value="F:iron ion binding"/>
    <property type="evidence" value="ECO:0007669"/>
    <property type="project" value="InterPro"/>
</dbReference>
<evidence type="ECO:0000256" key="2">
    <source>
        <dbReference type="ARBA" id="ARBA00022982"/>
    </source>
</evidence>
<evidence type="ECO:0000313" key="5">
    <source>
        <dbReference type="EMBL" id="KKN28699.1"/>
    </source>
</evidence>
<dbReference type="InterPro" id="IPR024934">
    <property type="entry name" value="Rubredoxin-like_dom"/>
</dbReference>
<organism evidence="5">
    <name type="scientific">marine sediment metagenome</name>
    <dbReference type="NCBI Taxonomy" id="412755"/>
    <lineage>
        <taxon>unclassified sequences</taxon>
        <taxon>metagenomes</taxon>
        <taxon>ecological metagenomes</taxon>
    </lineage>
</organism>
<gene>
    <name evidence="5" type="ORF">LCGC14_0851570</name>
</gene>
<dbReference type="InterPro" id="IPR009040">
    <property type="entry name" value="Ferritin-like_diiron"/>
</dbReference>
<feature type="domain" description="Rubredoxin-like" evidence="3">
    <location>
        <begin position="137"/>
        <end position="170"/>
    </location>
</feature>
<dbReference type="InterPro" id="IPR052753">
    <property type="entry name" value="Rbr2/Nigerythrin"/>
</dbReference>
<dbReference type="Gene3D" id="2.20.28.10">
    <property type="match status" value="1"/>
</dbReference>
<dbReference type="SUPFAM" id="SSF47240">
    <property type="entry name" value="Ferritin-like"/>
    <property type="match status" value="1"/>
</dbReference>
<dbReference type="InterPro" id="IPR048574">
    <property type="entry name" value="RUBY_RBDX"/>
</dbReference>
<comment type="caution">
    <text evidence="5">The sequence shown here is derived from an EMBL/GenBank/DDBJ whole genome shotgun (WGS) entry which is preliminary data.</text>
</comment>
<keyword evidence="2" id="KW-0249">Electron transport</keyword>
<dbReference type="PROSITE" id="PS50903">
    <property type="entry name" value="RUBREDOXIN_LIKE"/>
    <property type="match status" value="1"/>
</dbReference>
<dbReference type="CDD" id="cd00729">
    <property type="entry name" value="rubredoxin_SM"/>
    <property type="match status" value="1"/>
</dbReference>
<dbReference type="GO" id="GO:0016491">
    <property type="term" value="F:oxidoreductase activity"/>
    <property type="evidence" value="ECO:0007669"/>
    <property type="project" value="InterPro"/>
</dbReference>
<dbReference type="PANTHER" id="PTHR33746">
    <property type="entry name" value="RUBRERYTHRIN"/>
    <property type="match status" value="1"/>
</dbReference>
<dbReference type="InterPro" id="IPR012347">
    <property type="entry name" value="Ferritin-like"/>
</dbReference>